<dbReference type="InterPro" id="IPR024445">
    <property type="entry name" value="Tnp_ISXO2-like"/>
</dbReference>
<name>A0A842HHF8_9BACT</name>
<dbReference type="NCBIfam" id="NF033547">
    <property type="entry name" value="transpos_IS1595"/>
    <property type="match status" value="1"/>
</dbReference>
<dbReference type="SMART" id="SM01126">
    <property type="entry name" value="DDE_Tnp_IS1595"/>
    <property type="match status" value="1"/>
</dbReference>
<protein>
    <submittedName>
        <fullName evidence="2">IS1595 family transposase</fullName>
    </submittedName>
</protein>
<organism evidence="2 3">
    <name type="scientific">Ruficoccus amylovorans</name>
    <dbReference type="NCBI Taxonomy" id="1804625"/>
    <lineage>
        <taxon>Bacteria</taxon>
        <taxon>Pseudomonadati</taxon>
        <taxon>Verrucomicrobiota</taxon>
        <taxon>Opitutia</taxon>
        <taxon>Puniceicoccales</taxon>
        <taxon>Cerasicoccaceae</taxon>
        <taxon>Ruficoccus</taxon>
    </lineage>
</organism>
<accession>A0A842HHF8</accession>
<proteinExistence type="predicted"/>
<evidence type="ECO:0000259" key="1">
    <source>
        <dbReference type="SMART" id="SM01126"/>
    </source>
</evidence>
<dbReference type="InterPro" id="IPR053164">
    <property type="entry name" value="IS1016-like_transposase"/>
</dbReference>
<feature type="domain" description="ISXO2-like transposase" evidence="1">
    <location>
        <begin position="59"/>
        <end position="197"/>
    </location>
</feature>
<sequence>MYERKSRLSSYKQQRLIEHFVAGTTARAAAEIVGVHRNTSISFYMRLRQLIAGKLPSYELCGEVEADESYFGGARKGKRGRGAAGKVAVFGLLKRGGKVYTAIIPNSKTETILPIIKQKVKPDSIVYTDTFQAYNALDVGDFHHMRINHSTLFADRQNHINGIENFWNQAKRHMRRFNGIKPDNFYWFLKECEWRFNAGNHKQLLSQLKHWVRDADKLS</sequence>
<comment type="caution">
    <text evidence="2">The sequence shown here is derived from an EMBL/GenBank/DDBJ whole genome shotgun (WGS) entry which is preliminary data.</text>
</comment>
<dbReference type="Pfam" id="PF12762">
    <property type="entry name" value="DDE_Tnp_IS1595"/>
    <property type="match status" value="1"/>
</dbReference>
<dbReference type="PANTHER" id="PTHR47163:SF2">
    <property type="entry name" value="SI:DKEY-17M8.2"/>
    <property type="match status" value="1"/>
</dbReference>
<dbReference type="Proteomes" id="UP000546464">
    <property type="component" value="Unassembled WGS sequence"/>
</dbReference>
<evidence type="ECO:0000313" key="2">
    <source>
        <dbReference type="EMBL" id="MBC2595842.1"/>
    </source>
</evidence>
<dbReference type="EMBL" id="JACHVB010000052">
    <property type="protein sequence ID" value="MBC2595842.1"/>
    <property type="molecule type" value="Genomic_DNA"/>
</dbReference>
<keyword evidence="3" id="KW-1185">Reference proteome</keyword>
<dbReference type="PANTHER" id="PTHR47163">
    <property type="entry name" value="DDE_TNP_IS1595 DOMAIN-CONTAINING PROTEIN"/>
    <property type="match status" value="1"/>
</dbReference>
<dbReference type="RefSeq" id="WP_185676771.1">
    <property type="nucleotide sequence ID" value="NZ_JACHVB010000052.1"/>
</dbReference>
<evidence type="ECO:0000313" key="3">
    <source>
        <dbReference type="Proteomes" id="UP000546464"/>
    </source>
</evidence>
<reference evidence="2 3" key="1">
    <citation type="submission" date="2020-07" db="EMBL/GenBank/DDBJ databases">
        <authorList>
            <person name="Feng X."/>
        </authorList>
    </citation>
    <scope>NUCLEOTIDE SEQUENCE [LARGE SCALE GENOMIC DNA]</scope>
    <source>
        <strain evidence="2 3">JCM31066</strain>
    </source>
</reference>
<dbReference type="AlphaFoldDB" id="A0A842HHF8"/>
<gene>
    <name evidence="2" type="ORF">H5P28_16375</name>
</gene>